<evidence type="ECO:0000313" key="2">
    <source>
        <dbReference type="Proteomes" id="UP000199517"/>
    </source>
</evidence>
<dbReference type="STRING" id="32040.SAMN04489710_11945"/>
<dbReference type="Proteomes" id="UP000199517">
    <property type="component" value="Unassembled WGS sequence"/>
</dbReference>
<keyword evidence="1" id="KW-0969">Cilium</keyword>
<gene>
    <name evidence="1" type="ORF">SAMN04489710_11945</name>
</gene>
<evidence type="ECO:0000313" key="1">
    <source>
        <dbReference type="EMBL" id="SFE21545.1"/>
    </source>
</evidence>
<reference evidence="2" key="1">
    <citation type="submission" date="2016-10" db="EMBL/GenBank/DDBJ databases">
        <authorList>
            <person name="Varghese N."/>
            <person name="Submissions S."/>
        </authorList>
    </citation>
    <scope>NUCLEOTIDE SEQUENCE [LARGE SCALE GENOMIC DNA]</scope>
    <source>
        <strain evidence="2">DSM 7481</strain>
    </source>
</reference>
<keyword evidence="1" id="KW-0282">Flagellum</keyword>
<dbReference type="EMBL" id="FOMQ01000019">
    <property type="protein sequence ID" value="SFE21545.1"/>
    <property type="molecule type" value="Genomic_DNA"/>
</dbReference>
<keyword evidence="1" id="KW-0966">Cell projection</keyword>
<protein>
    <submittedName>
        <fullName evidence="1">Flagellar hook-associated protein 2</fullName>
    </submittedName>
</protein>
<dbReference type="AlphaFoldDB" id="A0A1I1YPL2"/>
<proteinExistence type="predicted"/>
<accession>A0A1I1YPL2</accession>
<name>A0A1I1YPL2_9BURK</name>
<keyword evidence="2" id="KW-1185">Reference proteome</keyword>
<sequence length="42" mass="4927">MNKRADTLEKRMRAQYTALDKQMANMSSLSTYMTQQIAKWNA</sequence>
<organism evidence="1 2">
    <name type="scientific">Paracidovorax konjaci</name>
    <dbReference type="NCBI Taxonomy" id="32040"/>
    <lineage>
        <taxon>Bacteria</taxon>
        <taxon>Pseudomonadati</taxon>
        <taxon>Pseudomonadota</taxon>
        <taxon>Betaproteobacteria</taxon>
        <taxon>Burkholderiales</taxon>
        <taxon>Comamonadaceae</taxon>
        <taxon>Paracidovorax</taxon>
    </lineage>
</organism>
<dbReference type="RefSeq" id="WP_281246103.1">
    <property type="nucleotide sequence ID" value="NZ_FOMQ01000019.1"/>
</dbReference>